<sequence length="1047" mass="117972">MLGSRRVALLRLRQVRGFVIAHSQRPPNRPGFAAVDARNQRVRKVLSSLPAEHLRLQNKHRDALESNKAASLQEIIEQIEWRGIVYSQTPEKVAKLLADPKEDLTLLSDRQLAVLLSTFGNACESVSSLRRAALMSQALEALHQRGVPLGTMARNAVLSARIDNRESLNVVEELKAWEADNMTPDEETFRHLSRIYAHSANTQGIVDIINHMKSNEMPISETILESLIYSVAKGGHYAQAEAFVQKFVASANETLLRTAIARAAVARGEFSVAVNTIASIPIGAKLNQIANNKLLLEVLFDMLDAGEADAVEKLSPYLILTPEGTSLSERHANPTVLARSRRACAEGKLDVALKLYYLLHPNFRNSNFEATLIDSLEDRLRNDTYSMDDIFTMAESMEKNGLTRDHNLLLLEKSINTHRTHAVFTTVQSRGHIERCLVEKPALRKSLARRLSENLTKSNLKKEQRVGILADIATVLFSYDGERAVQDVMANYPVIYVLGGKDVDLAIPALEAIQQPHVRREYATALVQQLLRKGDPLAEEKLNKLLNSGAVQSLIVSRIQKQISGLVLNRDKKDGEADKMQLSLAARLLALNFPAENSKAKTTVASKYLISQLQSELLTVDRARRLMTYLEKEPRVRLSPEDITASKKALQEKGQKEKAQLLEMLRKRSQTYGRWLESSIEELEEELAHIRDKPNYKPAVVDTMREIILKKISAEKPMNYRQVERHLRLIKDSASPSTSRISDLAKQLFSTALTTALTERKLDVVKDLWEIRICTPSVESALTYISFLFLNRRREEADAVCEDLRSTAQTITATSLQTVGDRLGDRWDIDEMRQLSQYLQGKFNLDTQQLLRIVACVRLRQLERLIEAGRLEEALQLMVEQTVESNSAFGQYQLAAAAVRAGNMGILKSVFDVVKRTHGKEVAFLDLAMVLLEEGRTERALKLLDTPQLKISQGKLDYFVRRAVDNNRPDVLRGLFTGLCQHDRASTVGLNKLLVQLCRMYYKANDLAALESLEEEIERVSFPLEQQMRTVFDNMRRRKLDAKGASQ</sequence>
<dbReference type="PANTHER" id="PTHR46669:SF3">
    <property type="entry name" value="LEUCINE-RICH PPR MOTIF-CONTAINING PROTEIN, MITOCHONDRIAL"/>
    <property type="match status" value="1"/>
</dbReference>
<comment type="caution">
    <text evidence="1">The sequence shown here is derived from an EMBL/GenBank/DDBJ whole genome shotgun (WGS) entry which is preliminary data.</text>
</comment>
<dbReference type="AlphaFoldDB" id="A0A016U263"/>
<dbReference type="Gene3D" id="1.25.40.10">
    <property type="entry name" value="Tetratricopeptide repeat domain"/>
    <property type="match status" value="1"/>
</dbReference>
<dbReference type="PANTHER" id="PTHR46669">
    <property type="entry name" value="LEUCINE-RICH PPR MOTIF-CONTAINING PROTEIN, MITOCHONDRIAL"/>
    <property type="match status" value="1"/>
</dbReference>
<organism evidence="1 2">
    <name type="scientific">Ancylostoma ceylanicum</name>
    <dbReference type="NCBI Taxonomy" id="53326"/>
    <lineage>
        <taxon>Eukaryota</taxon>
        <taxon>Metazoa</taxon>
        <taxon>Ecdysozoa</taxon>
        <taxon>Nematoda</taxon>
        <taxon>Chromadorea</taxon>
        <taxon>Rhabditida</taxon>
        <taxon>Rhabditina</taxon>
        <taxon>Rhabditomorpha</taxon>
        <taxon>Strongyloidea</taxon>
        <taxon>Ancylostomatidae</taxon>
        <taxon>Ancylostomatinae</taxon>
        <taxon>Ancylostoma</taxon>
    </lineage>
</organism>
<dbReference type="OrthoDB" id="185373at2759"/>
<accession>A0A016U263</accession>
<gene>
    <name evidence="1" type="primary">Acey_s0063.g3453</name>
    <name evidence="1" type="synonym">Acey-C14C10.4</name>
    <name evidence="1" type="ORF">Y032_0063g3453</name>
</gene>
<evidence type="ECO:0008006" key="3">
    <source>
        <dbReference type="Google" id="ProtNLM"/>
    </source>
</evidence>
<keyword evidence="2" id="KW-1185">Reference proteome</keyword>
<dbReference type="GO" id="GO:0003730">
    <property type="term" value="F:mRNA 3'-UTR binding"/>
    <property type="evidence" value="ECO:0007669"/>
    <property type="project" value="TreeGrafter"/>
</dbReference>
<reference evidence="2" key="1">
    <citation type="journal article" date="2015" name="Nat. Genet.">
        <title>The genome and transcriptome of the zoonotic hookworm Ancylostoma ceylanicum identify infection-specific gene families.</title>
        <authorList>
            <person name="Schwarz E.M."/>
            <person name="Hu Y."/>
            <person name="Antoshechkin I."/>
            <person name="Miller M.M."/>
            <person name="Sternberg P.W."/>
            <person name="Aroian R.V."/>
        </authorList>
    </citation>
    <scope>NUCLEOTIDE SEQUENCE</scope>
    <source>
        <strain evidence="2">HY135</strain>
    </source>
</reference>
<dbReference type="GO" id="GO:0005739">
    <property type="term" value="C:mitochondrion"/>
    <property type="evidence" value="ECO:0007669"/>
    <property type="project" value="TreeGrafter"/>
</dbReference>
<dbReference type="Proteomes" id="UP000024635">
    <property type="component" value="Unassembled WGS sequence"/>
</dbReference>
<dbReference type="InterPro" id="IPR033490">
    <property type="entry name" value="LRP130"/>
</dbReference>
<dbReference type="InterPro" id="IPR011990">
    <property type="entry name" value="TPR-like_helical_dom_sf"/>
</dbReference>
<dbReference type="EMBL" id="JARK01001399">
    <property type="protein sequence ID" value="EYC08957.1"/>
    <property type="molecule type" value="Genomic_DNA"/>
</dbReference>
<protein>
    <recommendedName>
        <fullName evidence="3">Pentacotripeptide-repeat region of PRORP domain-containing protein</fullName>
    </recommendedName>
</protein>
<dbReference type="GO" id="GO:0070129">
    <property type="term" value="P:regulation of mitochondrial translation"/>
    <property type="evidence" value="ECO:0007669"/>
    <property type="project" value="TreeGrafter"/>
</dbReference>
<name>A0A016U263_9BILA</name>
<proteinExistence type="predicted"/>
<evidence type="ECO:0000313" key="1">
    <source>
        <dbReference type="EMBL" id="EYC08957.1"/>
    </source>
</evidence>
<dbReference type="GO" id="GO:0005634">
    <property type="term" value="C:nucleus"/>
    <property type="evidence" value="ECO:0007669"/>
    <property type="project" value="TreeGrafter"/>
</dbReference>
<dbReference type="STRING" id="53326.A0A016U263"/>
<evidence type="ECO:0000313" key="2">
    <source>
        <dbReference type="Proteomes" id="UP000024635"/>
    </source>
</evidence>